<dbReference type="PANTHER" id="PTHR11014:SF119">
    <property type="entry name" value="IAA-AMINO ACID HYDROLASE ILR1-LIKE 1"/>
    <property type="match status" value="1"/>
</dbReference>
<organism evidence="4 5">
    <name type="scientific">Eleusine coracana subsp. coracana</name>
    <dbReference type="NCBI Taxonomy" id="191504"/>
    <lineage>
        <taxon>Eukaryota</taxon>
        <taxon>Viridiplantae</taxon>
        <taxon>Streptophyta</taxon>
        <taxon>Embryophyta</taxon>
        <taxon>Tracheophyta</taxon>
        <taxon>Spermatophyta</taxon>
        <taxon>Magnoliopsida</taxon>
        <taxon>Liliopsida</taxon>
        <taxon>Poales</taxon>
        <taxon>Poaceae</taxon>
        <taxon>PACMAD clade</taxon>
        <taxon>Chloridoideae</taxon>
        <taxon>Cynodonteae</taxon>
        <taxon>Eleusininae</taxon>
        <taxon>Eleusine</taxon>
    </lineage>
</organism>
<evidence type="ECO:0008006" key="6">
    <source>
        <dbReference type="Google" id="ProtNLM"/>
    </source>
</evidence>
<dbReference type="Proteomes" id="UP001054889">
    <property type="component" value="Unassembled WGS sequence"/>
</dbReference>
<dbReference type="Gene3D" id="3.40.630.10">
    <property type="entry name" value="Zn peptidases"/>
    <property type="match status" value="2"/>
</dbReference>
<sequence>MAAAAPPLLLALAVLATFALPAARAVLEDPAGLLRRAKEPAFMDWMVGVRRRIHENPELGYEEFETSELVRRELDAMGIPYKHPFAVTGVVATIGTGGPPFVALRADMDALAMQESVEWEHKSKVPGKMHGCGHDAHVAMLLGSAKILQEHGDELQGTVILVFQPAEEGGAGAKKMIEAGAIENIDAIFGLHVADVVPVGVLASRPGPIMAGSGFFEAVISGKGGHAALPHHTIDPILAASNVIVSLQQLVSREADPLDSQVIVSQASVQRCSATVDFLDKDRPFFPPTINSPELHDFFEKVASEMVGARNVRDKQPMMGAEDFAFYAEAIPSTYYYFVGMYNKTRGPQAPHHSPYFTINEDSLPYGAAMQASLAARYLVEHQSSASPDVNKNGLS</sequence>
<keyword evidence="2" id="KW-0464">Manganese</keyword>
<evidence type="ECO:0000313" key="5">
    <source>
        <dbReference type="Proteomes" id="UP001054889"/>
    </source>
</evidence>
<gene>
    <name evidence="4" type="primary">gb05798</name>
    <name evidence="4" type="ORF">PR202_gb05798</name>
</gene>
<dbReference type="EMBL" id="BQKI01000073">
    <property type="protein sequence ID" value="GJN18622.1"/>
    <property type="molecule type" value="Genomic_DNA"/>
</dbReference>
<evidence type="ECO:0000313" key="4">
    <source>
        <dbReference type="EMBL" id="GJN18622.1"/>
    </source>
</evidence>
<feature type="binding site" evidence="2">
    <location>
        <position position="168"/>
    </location>
    <ligand>
        <name>Mn(2+)</name>
        <dbReference type="ChEBI" id="CHEBI:29035"/>
        <label>2</label>
    </ligand>
</feature>
<protein>
    <recommendedName>
        <fullName evidence="6">Peptidase M20 dimerisation domain-containing protein</fullName>
    </recommendedName>
</protein>
<dbReference type="AlphaFoldDB" id="A0AAV5E7N5"/>
<reference evidence="4" key="1">
    <citation type="journal article" date="2018" name="DNA Res.">
        <title>Multiple hybrid de novo genome assembly of finger millet, an orphan allotetraploid crop.</title>
        <authorList>
            <person name="Hatakeyama M."/>
            <person name="Aluri S."/>
            <person name="Balachadran M.T."/>
            <person name="Sivarajan S.R."/>
            <person name="Patrignani A."/>
            <person name="Gruter S."/>
            <person name="Poveda L."/>
            <person name="Shimizu-Inatsugi R."/>
            <person name="Baeten J."/>
            <person name="Francoijs K.J."/>
            <person name="Nataraja K.N."/>
            <person name="Reddy Y.A.N."/>
            <person name="Phadnis S."/>
            <person name="Ravikumar R.L."/>
            <person name="Schlapbach R."/>
            <person name="Sreeman S.M."/>
            <person name="Shimizu K.K."/>
        </authorList>
    </citation>
    <scope>NUCLEOTIDE SEQUENCE</scope>
</reference>
<feature type="binding site" evidence="2">
    <location>
        <position position="192"/>
    </location>
    <ligand>
        <name>Mn(2+)</name>
        <dbReference type="ChEBI" id="CHEBI:29035"/>
        <label>2</label>
    </ligand>
</feature>
<feature type="binding site" evidence="2">
    <location>
        <position position="132"/>
    </location>
    <ligand>
        <name>Mn(2+)</name>
        <dbReference type="ChEBI" id="CHEBI:29035"/>
        <label>2</label>
    </ligand>
</feature>
<evidence type="ECO:0000256" key="3">
    <source>
        <dbReference type="SAM" id="SignalP"/>
    </source>
</evidence>
<dbReference type="SUPFAM" id="SSF53187">
    <property type="entry name" value="Zn-dependent exopeptidases"/>
    <property type="match status" value="1"/>
</dbReference>
<dbReference type="InterPro" id="IPR002933">
    <property type="entry name" value="Peptidase_M20"/>
</dbReference>
<proteinExistence type="predicted"/>
<accession>A0AAV5E7N5</accession>
<keyword evidence="5" id="KW-1185">Reference proteome</keyword>
<dbReference type="GO" id="GO:0010179">
    <property type="term" value="F:IAA-Ala conjugate hydrolase activity"/>
    <property type="evidence" value="ECO:0007669"/>
    <property type="project" value="TreeGrafter"/>
</dbReference>
<dbReference type="GO" id="GO:0009850">
    <property type="term" value="P:auxin metabolic process"/>
    <property type="evidence" value="ECO:0007669"/>
    <property type="project" value="TreeGrafter"/>
</dbReference>
<dbReference type="PANTHER" id="PTHR11014">
    <property type="entry name" value="PEPTIDASE M20 FAMILY MEMBER"/>
    <property type="match status" value="1"/>
</dbReference>
<dbReference type="GO" id="GO:0005783">
    <property type="term" value="C:endoplasmic reticulum"/>
    <property type="evidence" value="ECO:0007669"/>
    <property type="project" value="TreeGrafter"/>
</dbReference>
<dbReference type="GO" id="GO:0046872">
    <property type="term" value="F:metal ion binding"/>
    <property type="evidence" value="ECO:0007669"/>
    <property type="project" value="UniProtKB-KW"/>
</dbReference>
<name>A0AAV5E7N5_ELECO</name>
<feature type="binding site" evidence="2">
    <location>
        <position position="353"/>
    </location>
    <ligand>
        <name>Mn(2+)</name>
        <dbReference type="ChEBI" id="CHEBI:29035"/>
        <label>2</label>
    </ligand>
</feature>
<keyword evidence="2" id="KW-0479">Metal-binding</keyword>
<feature type="signal peptide" evidence="3">
    <location>
        <begin position="1"/>
        <end position="25"/>
    </location>
</feature>
<keyword evidence="3" id="KW-0732">Signal</keyword>
<comment type="function">
    <text evidence="1">Hydrolyzes certain amino acid conjugates of the plant growth regulator indole-3-acetic acid (IAA).</text>
</comment>
<dbReference type="Pfam" id="PF01546">
    <property type="entry name" value="Peptidase_M20"/>
    <property type="match status" value="1"/>
</dbReference>
<dbReference type="InterPro" id="IPR017439">
    <property type="entry name" value="Amidohydrolase"/>
</dbReference>
<dbReference type="SUPFAM" id="SSF55031">
    <property type="entry name" value="Bacterial exopeptidase dimerisation domain"/>
    <property type="match status" value="1"/>
</dbReference>
<dbReference type="PIRSF" id="PIRSF005962">
    <property type="entry name" value="Pept_M20D_amidohydro"/>
    <property type="match status" value="1"/>
</dbReference>
<feature type="binding site" evidence="2">
    <location>
        <position position="134"/>
    </location>
    <ligand>
        <name>Mn(2+)</name>
        <dbReference type="ChEBI" id="CHEBI:29035"/>
        <label>2</label>
    </ligand>
</feature>
<reference evidence="4" key="2">
    <citation type="submission" date="2021-12" db="EMBL/GenBank/DDBJ databases">
        <title>Resequencing data analysis of finger millet.</title>
        <authorList>
            <person name="Hatakeyama M."/>
            <person name="Aluri S."/>
            <person name="Balachadran M.T."/>
            <person name="Sivarajan S.R."/>
            <person name="Poveda L."/>
            <person name="Shimizu-Inatsugi R."/>
            <person name="Schlapbach R."/>
            <person name="Sreeman S.M."/>
            <person name="Shimizu K.K."/>
        </authorList>
    </citation>
    <scope>NUCLEOTIDE SEQUENCE</scope>
</reference>
<dbReference type="InterPro" id="IPR036264">
    <property type="entry name" value="Bact_exopeptidase_dim_dom"/>
</dbReference>
<comment type="caution">
    <text evidence="4">The sequence shown here is derived from an EMBL/GenBank/DDBJ whole genome shotgun (WGS) entry which is preliminary data.</text>
</comment>
<dbReference type="NCBIfam" id="TIGR01891">
    <property type="entry name" value="amidohydrolases"/>
    <property type="match status" value="1"/>
</dbReference>
<evidence type="ECO:0000256" key="1">
    <source>
        <dbReference type="ARBA" id="ARBA00003007"/>
    </source>
</evidence>
<comment type="cofactor">
    <cofactor evidence="2">
        <name>Mn(2+)</name>
        <dbReference type="ChEBI" id="CHEBI:29035"/>
    </cofactor>
    <text evidence="2">The Mn(2+) ion enhances activity.</text>
</comment>
<evidence type="ECO:0000256" key="2">
    <source>
        <dbReference type="PIRSR" id="PIRSR005962-1"/>
    </source>
</evidence>
<feature type="chain" id="PRO_5043831506" description="Peptidase M20 dimerisation domain-containing protein" evidence="3">
    <location>
        <begin position="26"/>
        <end position="396"/>
    </location>
</feature>